<sequence length="84" mass="9218">MYALRILIRQQKKSSYFAMGTHEGTRLCEITRLPVTLTPMQTRPIQRLHPVAPTPASGVVHACAMASALAHAVVQAKAKKQLLI</sequence>
<dbReference type="AlphaFoldDB" id="A0A1H4H3I0"/>
<evidence type="ECO:0000313" key="2">
    <source>
        <dbReference type="Proteomes" id="UP000198638"/>
    </source>
</evidence>
<proteinExistence type="predicted"/>
<name>A0A1H4H3I0_9BURK</name>
<protein>
    <submittedName>
        <fullName evidence="1">Uncharacterized protein</fullName>
    </submittedName>
</protein>
<organism evidence="1 2">
    <name type="scientific">Paraburkholderia sartisoli</name>
    <dbReference type="NCBI Taxonomy" id="83784"/>
    <lineage>
        <taxon>Bacteria</taxon>
        <taxon>Pseudomonadati</taxon>
        <taxon>Pseudomonadota</taxon>
        <taxon>Betaproteobacteria</taxon>
        <taxon>Burkholderiales</taxon>
        <taxon>Burkholderiaceae</taxon>
        <taxon>Paraburkholderia</taxon>
    </lineage>
</organism>
<dbReference type="STRING" id="83784.SAMN05192564_10762"/>
<dbReference type="Proteomes" id="UP000198638">
    <property type="component" value="Unassembled WGS sequence"/>
</dbReference>
<gene>
    <name evidence="1" type="ORF">SAMN05192564_10762</name>
</gene>
<reference evidence="2" key="1">
    <citation type="submission" date="2016-10" db="EMBL/GenBank/DDBJ databases">
        <authorList>
            <person name="Varghese N."/>
            <person name="Submissions S."/>
        </authorList>
    </citation>
    <scope>NUCLEOTIDE SEQUENCE [LARGE SCALE GENOMIC DNA]</scope>
    <source>
        <strain evidence="2">LMG 24000</strain>
    </source>
</reference>
<accession>A0A1H4H3I0</accession>
<keyword evidence="2" id="KW-1185">Reference proteome</keyword>
<dbReference type="EMBL" id="FNRQ01000007">
    <property type="protein sequence ID" value="SEB15582.1"/>
    <property type="molecule type" value="Genomic_DNA"/>
</dbReference>
<evidence type="ECO:0000313" key="1">
    <source>
        <dbReference type="EMBL" id="SEB15582.1"/>
    </source>
</evidence>